<protein>
    <submittedName>
        <fullName evidence="1">Uncharacterized protein</fullName>
    </submittedName>
</protein>
<dbReference type="EMBL" id="ML734577">
    <property type="protein sequence ID" value="KAB8248738.1"/>
    <property type="molecule type" value="Genomic_DNA"/>
</dbReference>
<dbReference type="AlphaFoldDB" id="A0A5N6H3D1"/>
<name>A0A5N6H3D1_ASPFL</name>
<proteinExistence type="predicted"/>
<gene>
    <name evidence="1" type="ORF">BDV35DRAFT_390760</name>
</gene>
<dbReference type="Proteomes" id="UP000325434">
    <property type="component" value="Unassembled WGS sequence"/>
</dbReference>
<evidence type="ECO:0000313" key="1">
    <source>
        <dbReference type="EMBL" id="KAB8248738.1"/>
    </source>
</evidence>
<sequence length="63" mass="7068">MEPRPLDMAPKLDYVLVRDYLNNNRSLPGNSGSTSTITSAWSSSDITLIQISLQQIPTWKSQM</sequence>
<accession>A0A5N6H3D1</accession>
<reference evidence="1" key="1">
    <citation type="submission" date="2019-04" db="EMBL/GenBank/DDBJ databases">
        <title>Friends and foes A comparative genomics study of 23 Aspergillus species from section Flavi.</title>
        <authorList>
            <consortium name="DOE Joint Genome Institute"/>
            <person name="Kjaerbolling I."/>
            <person name="Vesth T."/>
            <person name="Frisvad J.C."/>
            <person name="Nybo J.L."/>
            <person name="Theobald S."/>
            <person name="Kildgaard S."/>
            <person name="Isbrandt T."/>
            <person name="Kuo A."/>
            <person name="Sato A."/>
            <person name="Lyhne E.K."/>
            <person name="Kogle M.E."/>
            <person name="Wiebenga A."/>
            <person name="Kun R.S."/>
            <person name="Lubbers R.J."/>
            <person name="Makela M.R."/>
            <person name="Barry K."/>
            <person name="Chovatia M."/>
            <person name="Clum A."/>
            <person name="Daum C."/>
            <person name="Haridas S."/>
            <person name="He G."/>
            <person name="LaButti K."/>
            <person name="Lipzen A."/>
            <person name="Mondo S."/>
            <person name="Riley R."/>
            <person name="Salamov A."/>
            <person name="Simmons B.A."/>
            <person name="Magnuson J.K."/>
            <person name="Henrissat B."/>
            <person name="Mortensen U.H."/>
            <person name="Larsen T.O."/>
            <person name="Devries R.P."/>
            <person name="Grigoriev I.V."/>
            <person name="Machida M."/>
            <person name="Baker S.E."/>
            <person name="Andersen M.R."/>
        </authorList>
    </citation>
    <scope>NUCLEOTIDE SEQUENCE [LARGE SCALE GENOMIC DNA]</scope>
    <source>
        <strain evidence="1">CBS 121.62</strain>
    </source>
</reference>
<organism evidence="1">
    <name type="scientific">Aspergillus flavus</name>
    <dbReference type="NCBI Taxonomy" id="5059"/>
    <lineage>
        <taxon>Eukaryota</taxon>
        <taxon>Fungi</taxon>
        <taxon>Dikarya</taxon>
        <taxon>Ascomycota</taxon>
        <taxon>Pezizomycotina</taxon>
        <taxon>Eurotiomycetes</taxon>
        <taxon>Eurotiomycetidae</taxon>
        <taxon>Eurotiales</taxon>
        <taxon>Aspergillaceae</taxon>
        <taxon>Aspergillus</taxon>
        <taxon>Aspergillus subgen. Circumdati</taxon>
    </lineage>
</organism>